<dbReference type="KEGG" id="rrd:RradSPS_1413"/>
<dbReference type="PATRIC" id="fig|42256.3.peg.1431"/>
<reference evidence="2" key="2">
    <citation type="submission" date="2023-11" db="EMBL/GenBank/DDBJ databases">
        <title>MicrobeMod: A computational toolkit for identifying prokaryotic methylation and restriction-modification with nanopore sequencing.</title>
        <authorList>
            <person name="Crits-Christoph A."/>
            <person name="Kang S.C."/>
            <person name="Lee H."/>
            <person name="Ostrov N."/>
        </authorList>
    </citation>
    <scope>NUCLEOTIDE SEQUENCE</scope>
    <source>
        <strain evidence="2">ATCC 51242</strain>
    </source>
</reference>
<dbReference type="PANTHER" id="PTHR31891">
    <property type="entry name" value="FORMAMIDASE C869.04-RELATED"/>
    <property type="match status" value="1"/>
</dbReference>
<gene>
    <name evidence="1" type="ORF">RradSPS_1413</name>
    <name evidence="2" type="ORF">SIL72_08680</name>
</gene>
<dbReference type="EMBL" id="JAWXXX010000001">
    <property type="protein sequence ID" value="MDX5894103.1"/>
    <property type="molecule type" value="Genomic_DNA"/>
</dbReference>
<sequence length="314" mass="34424">MAENEARTVEVRPESFSYVFNPYREPVASVKPGDRVVIHTEDAFESRIKSADDLPSKALATAKFLNPQTGPIAVEGAEPGDTLAVRIERIEPTRDFAVSALVPYFGGLTSTVMTRTLQEPLPEKVWVWNLSDDGKTLRNDDLGVEVDWDPFTGTLAVAPDLEAISALSPGPFGGNMDVPDVRPGNTVYLPVWNEGALVYTGDCHARQGQGELCGVALEITAKVTVVFDVIKDKAIEWPRIESPERLMVVGSARPMEDAARIANTELVLWLEEEHGFDRLDAYQLLTQAGGLYVGNMVDTTYSLVASIEKKYLRG</sequence>
<dbReference type="GO" id="GO:0016811">
    <property type="term" value="F:hydrolase activity, acting on carbon-nitrogen (but not peptide) bonds, in linear amides"/>
    <property type="evidence" value="ECO:0007669"/>
    <property type="project" value="InterPro"/>
</dbReference>
<dbReference type="eggNOG" id="COG2421">
    <property type="taxonomic scope" value="Bacteria"/>
</dbReference>
<dbReference type="RefSeq" id="WP_038681645.1">
    <property type="nucleotide sequence ID" value="NZ_CP007514.1"/>
</dbReference>
<proteinExistence type="predicted"/>
<dbReference type="EMBL" id="CP007514">
    <property type="protein sequence ID" value="AHY46696.1"/>
    <property type="molecule type" value="Genomic_DNA"/>
</dbReference>
<evidence type="ECO:0000313" key="1">
    <source>
        <dbReference type="EMBL" id="AHY46696.1"/>
    </source>
</evidence>
<dbReference type="STRING" id="42256.RradSPS_1413"/>
<dbReference type="Proteomes" id="UP001281130">
    <property type="component" value="Unassembled WGS sequence"/>
</dbReference>
<evidence type="ECO:0000313" key="3">
    <source>
        <dbReference type="Proteomes" id="UP000025229"/>
    </source>
</evidence>
<dbReference type="InterPro" id="IPR004304">
    <property type="entry name" value="FmdA_AmdA"/>
</dbReference>
<dbReference type="Gene3D" id="2.60.120.580">
    <property type="entry name" value="Acetamidase/Formamidase-like domains"/>
    <property type="match status" value="2"/>
</dbReference>
<dbReference type="AlphaFoldDB" id="A0A023X3D6"/>
<dbReference type="PANTHER" id="PTHR31891:SF1">
    <property type="entry name" value="FORMAMIDASE C869.04-RELATED"/>
    <property type="match status" value="1"/>
</dbReference>
<accession>A0A023X3D6</accession>
<protein>
    <submittedName>
        <fullName evidence="2">Acetamidase/formamidase family protein</fullName>
    </submittedName>
    <submittedName>
        <fullName evidence="1">Putative acetamidase/formamidase</fullName>
    </submittedName>
</protein>
<dbReference type="SUPFAM" id="SSF141130">
    <property type="entry name" value="Acetamidase/Formamidase-like"/>
    <property type="match status" value="1"/>
</dbReference>
<dbReference type="Gene3D" id="3.10.28.20">
    <property type="entry name" value="Acetamidase/Formamidase-like domains"/>
    <property type="match status" value="1"/>
</dbReference>
<dbReference type="HOGENOM" id="CLU_032013_1_1_11"/>
<evidence type="ECO:0000313" key="2">
    <source>
        <dbReference type="EMBL" id="MDX5894103.1"/>
    </source>
</evidence>
<reference evidence="1 3" key="1">
    <citation type="submission" date="2014-03" db="EMBL/GenBank/DDBJ databases">
        <title>Complete genome sequence of the Radio-Resistant Rubrobacter radiotolerans RSPS-4.</title>
        <authorList>
            <person name="Egas C.C."/>
            <person name="Barroso C.C."/>
            <person name="Froufe H.J.C."/>
            <person name="Pacheco J.J."/>
            <person name="Albuquerque L.L."/>
            <person name="da Costa M.M.S."/>
        </authorList>
    </citation>
    <scope>NUCLEOTIDE SEQUENCE [LARGE SCALE GENOMIC DNA]</scope>
    <source>
        <strain evidence="1 3">RSPS-4</strain>
    </source>
</reference>
<dbReference type="Proteomes" id="UP000025229">
    <property type="component" value="Chromosome"/>
</dbReference>
<name>A0A023X3D6_RUBRA</name>
<dbReference type="OrthoDB" id="9785236at2"/>
<keyword evidence="3" id="KW-1185">Reference proteome</keyword>
<dbReference type="Pfam" id="PF03069">
    <property type="entry name" value="FmdA_AmdA"/>
    <property type="match status" value="2"/>
</dbReference>
<organism evidence="1 3">
    <name type="scientific">Rubrobacter radiotolerans</name>
    <name type="common">Arthrobacter radiotolerans</name>
    <dbReference type="NCBI Taxonomy" id="42256"/>
    <lineage>
        <taxon>Bacteria</taxon>
        <taxon>Bacillati</taxon>
        <taxon>Actinomycetota</taxon>
        <taxon>Rubrobacteria</taxon>
        <taxon>Rubrobacterales</taxon>
        <taxon>Rubrobacteraceae</taxon>
        <taxon>Rubrobacter</taxon>
    </lineage>
</organism>